<dbReference type="EMBL" id="BSXW01000391">
    <property type="protein sequence ID" value="GMF20946.1"/>
    <property type="molecule type" value="Genomic_DNA"/>
</dbReference>
<keyword evidence="2" id="KW-1185">Reference proteome</keyword>
<dbReference type="Proteomes" id="UP001165083">
    <property type="component" value="Unassembled WGS sequence"/>
</dbReference>
<reference evidence="1" key="1">
    <citation type="submission" date="2023-04" db="EMBL/GenBank/DDBJ databases">
        <title>Phytophthora lilii NBRC 32176.</title>
        <authorList>
            <person name="Ichikawa N."/>
            <person name="Sato H."/>
            <person name="Tonouchi N."/>
        </authorList>
    </citation>
    <scope>NUCLEOTIDE SEQUENCE</scope>
    <source>
        <strain evidence="1">NBRC 32176</strain>
    </source>
</reference>
<accession>A0A9W6TRR8</accession>
<comment type="caution">
    <text evidence="1">The sequence shown here is derived from an EMBL/GenBank/DDBJ whole genome shotgun (WGS) entry which is preliminary data.</text>
</comment>
<sequence length="106" mass="11573">MFIDSALAGTVSINTVCADRNAYDATDGTRAPMKMSMQLIGCGVDEDHPVIVEVPSGEPAQLAGDEIIIQESTNTTETHRHELELCRRRGQLIKANCATYIRADPR</sequence>
<name>A0A9W6TRR8_9STRA</name>
<organism evidence="1 2">
    <name type="scientific">Phytophthora lilii</name>
    <dbReference type="NCBI Taxonomy" id="2077276"/>
    <lineage>
        <taxon>Eukaryota</taxon>
        <taxon>Sar</taxon>
        <taxon>Stramenopiles</taxon>
        <taxon>Oomycota</taxon>
        <taxon>Peronosporomycetes</taxon>
        <taxon>Peronosporales</taxon>
        <taxon>Peronosporaceae</taxon>
        <taxon>Phytophthora</taxon>
    </lineage>
</organism>
<protein>
    <submittedName>
        <fullName evidence="1">Unnamed protein product</fullName>
    </submittedName>
</protein>
<proteinExistence type="predicted"/>
<evidence type="ECO:0000313" key="1">
    <source>
        <dbReference type="EMBL" id="GMF20946.1"/>
    </source>
</evidence>
<gene>
    <name evidence="1" type="ORF">Plil01_000821700</name>
</gene>
<dbReference type="AlphaFoldDB" id="A0A9W6TRR8"/>
<evidence type="ECO:0000313" key="2">
    <source>
        <dbReference type="Proteomes" id="UP001165083"/>
    </source>
</evidence>